<dbReference type="EMBL" id="SHLA01000001">
    <property type="protein sequence ID" value="RZU62236.1"/>
    <property type="molecule type" value="Genomic_DNA"/>
</dbReference>
<dbReference type="Proteomes" id="UP000292685">
    <property type="component" value="Unassembled WGS sequence"/>
</dbReference>
<evidence type="ECO:0000313" key="2">
    <source>
        <dbReference type="Proteomes" id="UP000292685"/>
    </source>
</evidence>
<evidence type="ECO:0000313" key="1">
    <source>
        <dbReference type="EMBL" id="RZU62236.1"/>
    </source>
</evidence>
<keyword evidence="2" id="KW-1185">Reference proteome</keyword>
<protein>
    <submittedName>
        <fullName evidence="1">Uncharacterized protein</fullName>
    </submittedName>
</protein>
<accession>A0A4V2G9Z1</accession>
<reference evidence="1 2" key="1">
    <citation type="submission" date="2019-02" db="EMBL/GenBank/DDBJ databases">
        <title>Sequencing the genomes of 1000 actinobacteria strains.</title>
        <authorList>
            <person name="Klenk H.-P."/>
        </authorList>
    </citation>
    <scope>NUCLEOTIDE SEQUENCE [LARGE SCALE GENOMIC DNA]</scope>
    <source>
        <strain evidence="1 2">DSM 17364</strain>
    </source>
</reference>
<dbReference type="RefSeq" id="WP_130450837.1">
    <property type="nucleotide sequence ID" value="NZ_SHLA01000001.1"/>
</dbReference>
<organism evidence="1 2">
    <name type="scientific">Zhihengliuella halotolerans</name>
    <dbReference type="NCBI Taxonomy" id="370736"/>
    <lineage>
        <taxon>Bacteria</taxon>
        <taxon>Bacillati</taxon>
        <taxon>Actinomycetota</taxon>
        <taxon>Actinomycetes</taxon>
        <taxon>Micrococcales</taxon>
        <taxon>Micrococcaceae</taxon>
        <taxon>Zhihengliuella</taxon>
    </lineage>
</organism>
<comment type="caution">
    <text evidence="1">The sequence shown here is derived from an EMBL/GenBank/DDBJ whole genome shotgun (WGS) entry which is preliminary data.</text>
</comment>
<gene>
    <name evidence="1" type="ORF">EV380_1829</name>
</gene>
<sequence length="96" mass="10347">MVELTVAGSNVGFREASCENSDRMMRETTMSGMMSGNELMWDDKSLAPAQLTTKAGGLYVQAGYFEPEDYAPATDDRAADGLHAFIEACGAPFPRS</sequence>
<proteinExistence type="predicted"/>
<name>A0A4V2G9Z1_9MICC</name>
<dbReference type="AlphaFoldDB" id="A0A4V2G9Z1"/>